<evidence type="ECO:0000256" key="3">
    <source>
        <dbReference type="ARBA" id="ARBA00022960"/>
    </source>
</evidence>
<feature type="active site" description="Proton donor/acceptor" evidence="7">
    <location>
        <position position="72"/>
    </location>
</feature>
<dbReference type="InterPro" id="IPR001920">
    <property type="entry name" value="Asp/Glu_race"/>
</dbReference>
<dbReference type="PANTHER" id="PTHR21198">
    <property type="entry name" value="GLUTAMATE RACEMASE"/>
    <property type="match status" value="1"/>
</dbReference>
<evidence type="ECO:0000256" key="1">
    <source>
        <dbReference type="ARBA" id="ARBA00001602"/>
    </source>
</evidence>
<dbReference type="GO" id="GO:0008881">
    <property type="term" value="F:glutamate racemase activity"/>
    <property type="evidence" value="ECO:0007669"/>
    <property type="project" value="UniProtKB-UniRule"/>
</dbReference>
<evidence type="ECO:0000256" key="6">
    <source>
        <dbReference type="ARBA" id="ARBA00023316"/>
    </source>
</evidence>
<dbReference type="HOGENOM" id="CLU_052344_0_1_10"/>
<dbReference type="AlphaFoldDB" id="B3ERN1"/>
<gene>
    <name evidence="7" type="primary">murI</name>
    <name evidence="8" type="ordered locus">Aasi_0473</name>
</gene>
<name>B3ERN1_AMOA5</name>
<dbReference type="SUPFAM" id="SSF53681">
    <property type="entry name" value="Aspartate/glutamate racemase"/>
    <property type="match status" value="2"/>
</dbReference>
<dbReference type="OrthoDB" id="9801055at2"/>
<feature type="binding site" evidence="7">
    <location>
        <begin position="41"/>
        <end position="42"/>
    </location>
    <ligand>
        <name>substrate</name>
    </ligand>
</feature>
<sequence>MHNPIGIFDSGVGGLTVARAIKDLLPNESLYYIGDTANLPYGEKSTEQIQAYVKEIGDVLLKQGCKVIVIACSTATAAAAEVLKDYIGDHIPVLNVIDPVIAYVRQHYMGKTLGLIGTQYTVNTTTYVQKLEASQANINLKCLATPLLVPMIEADQYEKAILQGYLSEPILTDIKGLILGCTHYWLIKEQIIDYYQAKIEIINGAQLLAIHLQKMLLDRNINNSMSNSSKDYFTATKHTVGFESVTKRVFGEKVHTISLS</sequence>
<evidence type="ECO:0000256" key="4">
    <source>
        <dbReference type="ARBA" id="ARBA00022984"/>
    </source>
</evidence>
<dbReference type="KEGG" id="aas:Aasi_0473"/>
<comment type="caution">
    <text evidence="7">Lacks conserved residue(s) required for the propagation of feature annotation.</text>
</comment>
<dbReference type="UniPathway" id="UPA00219"/>
<accession>B3ERN1</accession>
<dbReference type="Proteomes" id="UP000001227">
    <property type="component" value="Chromosome"/>
</dbReference>
<feature type="binding site" evidence="7">
    <location>
        <begin position="9"/>
        <end position="10"/>
    </location>
    <ligand>
        <name>substrate</name>
    </ligand>
</feature>
<dbReference type="GO" id="GO:0071555">
    <property type="term" value="P:cell wall organization"/>
    <property type="evidence" value="ECO:0007669"/>
    <property type="project" value="UniProtKB-KW"/>
</dbReference>
<protein>
    <recommendedName>
        <fullName evidence="2 7">Glutamate racemase</fullName>
        <ecNumber evidence="2 7">5.1.1.3</ecNumber>
    </recommendedName>
</protein>
<dbReference type="EC" id="5.1.1.3" evidence="2 7"/>
<dbReference type="RefSeq" id="WP_012472646.1">
    <property type="nucleotide sequence ID" value="NC_010830.1"/>
</dbReference>
<dbReference type="GO" id="GO:0009252">
    <property type="term" value="P:peptidoglycan biosynthetic process"/>
    <property type="evidence" value="ECO:0007669"/>
    <property type="project" value="UniProtKB-UniRule"/>
</dbReference>
<keyword evidence="4 7" id="KW-0573">Peptidoglycan synthesis</keyword>
<feature type="binding site" evidence="7">
    <location>
        <begin position="182"/>
        <end position="183"/>
    </location>
    <ligand>
        <name>substrate</name>
    </ligand>
</feature>
<evidence type="ECO:0000313" key="9">
    <source>
        <dbReference type="Proteomes" id="UP000001227"/>
    </source>
</evidence>
<proteinExistence type="inferred from homology"/>
<dbReference type="HAMAP" id="MF_00258">
    <property type="entry name" value="Glu_racemase"/>
    <property type="match status" value="1"/>
</dbReference>
<keyword evidence="5 7" id="KW-0413">Isomerase</keyword>
<dbReference type="GO" id="GO:0008360">
    <property type="term" value="P:regulation of cell shape"/>
    <property type="evidence" value="ECO:0007669"/>
    <property type="project" value="UniProtKB-KW"/>
</dbReference>
<dbReference type="NCBIfam" id="TIGR00067">
    <property type="entry name" value="glut_race"/>
    <property type="match status" value="1"/>
</dbReference>
<organism evidence="8 9">
    <name type="scientific">Amoebophilus asiaticus (strain 5a2)</name>
    <dbReference type="NCBI Taxonomy" id="452471"/>
    <lineage>
        <taxon>Bacteria</taxon>
        <taxon>Pseudomonadati</taxon>
        <taxon>Bacteroidota</taxon>
        <taxon>Cytophagia</taxon>
        <taxon>Cytophagales</taxon>
        <taxon>Amoebophilaceae</taxon>
        <taxon>Candidatus Amoebophilus</taxon>
    </lineage>
</organism>
<keyword evidence="3 7" id="KW-0133">Cell shape</keyword>
<comment type="function">
    <text evidence="7">Provides the (R)-glutamate required for cell wall biosynthesis.</text>
</comment>
<dbReference type="Pfam" id="PF01177">
    <property type="entry name" value="Asp_Glu_race"/>
    <property type="match status" value="1"/>
</dbReference>
<evidence type="ECO:0000256" key="7">
    <source>
        <dbReference type="HAMAP-Rule" id="MF_00258"/>
    </source>
</evidence>
<dbReference type="PANTHER" id="PTHR21198:SF3">
    <property type="entry name" value="GLUTAMATE RACEMASE"/>
    <property type="match status" value="1"/>
</dbReference>
<evidence type="ECO:0000313" key="8">
    <source>
        <dbReference type="EMBL" id="ACE05883.1"/>
    </source>
</evidence>
<dbReference type="InterPro" id="IPR015942">
    <property type="entry name" value="Asp/Glu/hydantoin_racemase"/>
</dbReference>
<dbReference type="InterPro" id="IPR004391">
    <property type="entry name" value="Glu_race"/>
</dbReference>
<dbReference type="Gene3D" id="3.40.50.1860">
    <property type="match status" value="2"/>
</dbReference>
<reference evidence="8 9" key="1">
    <citation type="journal article" date="2010" name="J. Bacteriol.">
        <title>The genome of the amoeba symbiont 'Candidatus Amoebophilus asiaticus' reveals common mechanisms for host cell interaction among amoeba-associated bacteria.</title>
        <authorList>
            <person name="Schmitz-Esser S."/>
            <person name="Tischler P."/>
            <person name="Arnold R."/>
            <person name="Montanaro J."/>
            <person name="Wagner M."/>
            <person name="Rattei T."/>
            <person name="Horn M."/>
        </authorList>
    </citation>
    <scope>NUCLEOTIDE SEQUENCE [LARGE SCALE GENOMIC DNA]</scope>
    <source>
        <strain evidence="8 9">5a2</strain>
    </source>
</reference>
<comment type="pathway">
    <text evidence="7">Cell wall biogenesis; peptidoglycan biosynthesis.</text>
</comment>
<dbReference type="eggNOG" id="COG0796">
    <property type="taxonomic scope" value="Bacteria"/>
</dbReference>
<dbReference type="EMBL" id="CP001102">
    <property type="protein sequence ID" value="ACE05883.1"/>
    <property type="molecule type" value="Genomic_DNA"/>
</dbReference>
<dbReference type="STRING" id="452471.Aasi_0473"/>
<comment type="similarity">
    <text evidence="7">Belongs to the aspartate/glutamate racemases family.</text>
</comment>
<evidence type="ECO:0000256" key="5">
    <source>
        <dbReference type="ARBA" id="ARBA00023235"/>
    </source>
</evidence>
<feature type="active site" description="Proton donor/acceptor" evidence="7">
    <location>
        <position position="181"/>
    </location>
</feature>
<comment type="catalytic activity">
    <reaction evidence="1 7">
        <text>L-glutamate = D-glutamate</text>
        <dbReference type="Rhea" id="RHEA:12813"/>
        <dbReference type="ChEBI" id="CHEBI:29985"/>
        <dbReference type="ChEBI" id="CHEBI:29986"/>
        <dbReference type="EC" id="5.1.1.3"/>
    </reaction>
</comment>
<keyword evidence="6 7" id="KW-0961">Cell wall biogenesis/degradation</keyword>
<evidence type="ECO:0000256" key="2">
    <source>
        <dbReference type="ARBA" id="ARBA00013090"/>
    </source>
</evidence>
<keyword evidence="9" id="KW-1185">Reference proteome</keyword>